<feature type="region of interest" description="Disordered" evidence="1">
    <location>
        <begin position="1"/>
        <end position="42"/>
    </location>
</feature>
<sequence length="136" mass="14970">MACRAAQPPGISLERRTHIKTAHPRVGKVSGNRKPSQSHRKSLLTDSACLPGFLTGPGQECPEVSRRPSSWRRLSGEPSLLFHSFESPYTPPHLLQKPAGRQRCVSVSLRSEVNELCRTRPSDFSLSPLPASYRGG</sequence>
<feature type="compositionally biased region" description="Basic residues" evidence="1">
    <location>
        <begin position="17"/>
        <end position="26"/>
    </location>
</feature>
<accession>A0AAD7X2Y3</accession>
<dbReference type="Proteomes" id="UP001221898">
    <property type="component" value="Unassembled WGS sequence"/>
</dbReference>
<protein>
    <submittedName>
        <fullName evidence="2">Uncharacterized protein</fullName>
    </submittedName>
</protein>
<evidence type="ECO:0000313" key="2">
    <source>
        <dbReference type="EMBL" id="KAJ8419051.1"/>
    </source>
</evidence>
<comment type="caution">
    <text evidence="2">The sequence shown here is derived from an EMBL/GenBank/DDBJ whole genome shotgun (WGS) entry which is preliminary data.</text>
</comment>
<evidence type="ECO:0000313" key="3">
    <source>
        <dbReference type="Proteomes" id="UP001221898"/>
    </source>
</evidence>
<reference evidence="2" key="1">
    <citation type="journal article" date="2023" name="Science">
        <title>Genome structures resolve the early diversification of teleost fishes.</title>
        <authorList>
            <person name="Parey E."/>
            <person name="Louis A."/>
            <person name="Montfort J."/>
            <person name="Bouchez O."/>
            <person name="Roques C."/>
            <person name="Iampietro C."/>
            <person name="Lluch J."/>
            <person name="Castinel A."/>
            <person name="Donnadieu C."/>
            <person name="Desvignes T."/>
            <person name="Floi Bucao C."/>
            <person name="Jouanno E."/>
            <person name="Wen M."/>
            <person name="Mejri S."/>
            <person name="Dirks R."/>
            <person name="Jansen H."/>
            <person name="Henkel C."/>
            <person name="Chen W.J."/>
            <person name="Zahm M."/>
            <person name="Cabau C."/>
            <person name="Klopp C."/>
            <person name="Thompson A.W."/>
            <person name="Robinson-Rechavi M."/>
            <person name="Braasch I."/>
            <person name="Lecointre G."/>
            <person name="Bobe J."/>
            <person name="Postlethwait J.H."/>
            <person name="Berthelot C."/>
            <person name="Roest Crollius H."/>
            <person name="Guiguen Y."/>
        </authorList>
    </citation>
    <scope>NUCLEOTIDE SEQUENCE</scope>
    <source>
        <strain evidence="2">NC1722</strain>
    </source>
</reference>
<gene>
    <name evidence="2" type="ORF">AAFF_G00005500</name>
</gene>
<proteinExistence type="predicted"/>
<dbReference type="AlphaFoldDB" id="A0AAD7X2Y3"/>
<evidence type="ECO:0000256" key="1">
    <source>
        <dbReference type="SAM" id="MobiDB-lite"/>
    </source>
</evidence>
<keyword evidence="3" id="KW-1185">Reference proteome</keyword>
<dbReference type="EMBL" id="JAINUG010000001">
    <property type="protein sequence ID" value="KAJ8419051.1"/>
    <property type="molecule type" value="Genomic_DNA"/>
</dbReference>
<organism evidence="2 3">
    <name type="scientific">Aldrovandia affinis</name>
    <dbReference type="NCBI Taxonomy" id="143900"/>
    <lineage>
        <taxon>Eukaryota</taxon>
        <taxon>Metazoa</taxon>
        <taxon>Chordata</taxon>
        <taxon>Craniata</taxon>
        <taxon>Vertebrata</taxon>
        <taxon>Euteleostomi</taxon>
        <taxon>Actinopterygii</taxon>
        <taxon>Neopterygii</taxon>
        <taxon>Teleostei</taxon>
        <taxon>Notacanthiformes</taxon>
        <taxon>Halosauridae</taxon>
        <taxon>Aldrovandia</taxon>
    </lineage>
</organism>
<name>A0AAD7X2Y3_9TELE</name>